<accession>A0A5C5VAK8</accession>
<gene>
    <name evidence="3" type="ORF">KOR42_53600</name>
</gene>
<dbReference type="EMBL" id="SIHI01000087">
    <property type="protein sequence ID" value="TWT34967.1"/>
    <property type="molecule type" value="Genomic_DNA"/>
</dbReference>
<comment type="caution">
    <text evidence="3">The sequence shown here is derived from an EMBL/GenBank/DDBJ whole genome shotgun (WGS) entry which is preliminary data.</text>
</comment>
<dbReference type="RefSeq" id="WP_197441585.1">
    <property type="nucleotide sequence ID" value="NZ_SIHI01000087.1"/>
</dbReference>
<feature type="compositionally biased region" description="Basic and acidic residues" evidence="2">
    <location>
        <begin position="206"/>
        <end position="220"/>
    </location>
</feature>
<feature type="region of interest" description="Disordered" evidence="2">
    <location>
        <begin position="23"/>
        <end position="286"/>
    </location>
</feature>
<evidence type="ECO:0000256" key="2">
    <source>
        <dbReference type="SAM" id="MobiDB-lite"/>
    </source>
</evidence>
<protein>
    <submittedName>
        <fullName evidence="3">Tetratricopeptide repeat protein</fullName>
    </submittedName>
</protein>
<feature type="compositionally biased region" description="Polar residues" evidence="2">
    <location>
        <begin position="221"/>
        <end position="234"/>
    </location>
</feature>
<dbReference type="Pfam" id="PF13432">
    <property type="entry name" value="TPR_16"/>
    <property type="match status" value="2"/>
</dbReference>
<dbReference type="SUPFAM" id="SSF48452">
    <property type="entry name" value="TPR-like"/>
    <property type="match status" value="1"/>
</dbReference>
<evidence type="ECO:0000313" key="3">
    <source>
        <dbReference type="EMBL" id="TWT34967.1"/>
    </source>
</evidence>
<feature type="repeat" description="TPR" evidence="1">
    <location>
        <begin position="514"/>
        <end position="547"/>
    </location>
</feature>
<reference evidence="3 4" key="1">
    <citation type="submission" date="2019-02" db="EMBL/GenBank/DDBJ databases">
        <title>Deep-cultivation of Planctomycetes and their phenomic and genomic characterization uncovers novel biology.</title>
        <authorList>
            <person name="Wiegand S."/>
            <person name="Jogler M."/>
            <person name="Boedeker C."/>
            <person name="Pinto D."/>
            <person name="Vollmers J."/>
            <person name="Rivas-Marin E."/>
            <person name="Kohn T."/>
            <person name="Peeters S.H."/>
            <person name="Heuer A."/>
            <person name="Rast P."/>
            <person name="Oberbeckmann S."/>
            <person name="Bunk B."/>
            <person name="Jeske O."/>
            <person name="Meyerdierks A."/>
            <person name="Storesund J.E."/>
            <person name="Kallscheuer N."/>
            <person name="Luecker S."/>
            <person name="Lage O.M."/>
            <person name="Pohl T."/>
            <person name="Merkel B.J."/>
            <person name="Hornburger P."/>
            <person name="Mueller R.-W."/>
            <person name="Bruemmer F."/>
            <person name="Labrenz M."/>
            <person name="Spormann A.M."/>
            <person name="Op Den Camp H."/>
            <person name="Overmann J."/>
            <person name="Amann R."/>
            <person name="Jetten M.S.M."/>
            <person name="Mascher T."/>
            <person name="Medema M.H."/>
            <person name="Devos D.P."/>
            <person name="Kaster A.-K."/>
            <person name="Ovreas L."/>
            <person name="Rohde M."/>
            <person name="Galperin M.Y."/>
            <person name="Jogler C."/>
        </authorList>
    </citation>
    <scope>NUCLEOTIDE SEQUENCE [LARGE SCALE GENOMIC DNA]</scope>
    <source>
        <strain evidence="3 4">KOR42</strain>
    </source>
</reference>
<organism evidence="3 4">
    <name type="scientific">Thalassoglobus neptunius</name>
    <dbReference type="NCBI Taxonomy" id="1938619"/>
    <lineage>
        <taxon>Bacteria</taxon>
        <taxon>Pseudomonadati</taxon>
        <taxon>Planctomycetota</taxon>
        <taxon>Planctomycetia</taxon>
        <taxon>Planctomycetales</taxon>
        <taxon>Planctomycetaceae</taxon>
        <taxon>Thalassoglobus</taxon>
    </lineage>
</organism>
<feature type="compositionally biased region" description="Low complexity" evidence="2">
    <location>
        <begin position="37"/>
        <end position="105"/>
    </location>
</feature>
<dbReference type="InterPro" id="IPR011990">
    <property type="entry name" value="TPR-like_helical_dom_sf"/>
</dbReference>
<sequence>MKHFSLMVLSAILAFGLVVDEIDARGPRGGGGGGGASRPTPSRSPSSTRPSSPSRPSGGGLTPSQSPGFSRPSSPSSHPGTPSSRPSSPSSRPGNPSSRPGGTSPATRPANPSLTPGNRPNIAPGQRPGIGQLPSSRPIPGVPPQGSGQLPGQRPGQLPNERPGTLPGSRPGQRPNERPTFGQGNGPGQRPNERPGTLPGFSQNDRVSDRRDVRGDRLSNRQETTLNRQENRATTLEGRRDGFQDRLDSRQDSRTERSENRQDSRTDRVDLRQDGRSDRLDSRQDFRQDARQDWQNYHDRHNWHHYGWHHGHHYYPGIRGDYWKHMFGNYPVASTLHWTRRIVNRSAWRLGYWGYSNPYYAGGSSYATSGGESYSYEEPLIVESPPEQPAEETAVASNTSAGEVEYPPGVTKKGMDLFDEARNAFYAGDWELALTKVTATLQEMPRDAVVHEFRSLVLFSLGRYDESAEAIYAVLAVGPGWDWTTLSSLYGSVDDYTKQLRALEDFAKSNPKSSSAQFLLAYHYATAGHDEDAAKQFRLVLELTPNNEVALDQLSQFEGPQAIEKYTKLPDSATDQTESPTVDENAIIGTWVAVSGSSKFEMGIQKDGRFLWKFSIDGKEQEAAGVYVLDGNVLAVELDTGDTLAAEVTITDSQSLDFKLISYRADEQPMKFSKR</sequence>
<feature type="compositionally biased region" description="Basic and acidic residues" evidence="2">
    <location>
        <begin position="237"/>
        <end position="286"/>
    </location>
</feature>
<keyword evidence="1" id="KW-0802">TPR repeat</keyword>
<dbReference type="AlphaFoldDB" id="A0A5C5VAK8"/>
<proteinExistence type="predicted"/>
<dbReference type="Proteomes" id="UP000317243">
    <property type="component" value="Unassembled WGS sequence"/>
</dbReference>
<evidence type="ECO:0000256" key="1">
    <source>
        <dbReference type="PROSITE-ProRule" id="PRU00339"/>
    </source>
</evidence>
<keyword evidence="4" id="KW-1185">Reference proteome</keyword>
<feature type="compositionally biased region" description="Gly residues" evidence="2">
    <location>
        <begin position="27"/>
        <end position="36"/>
    </location>
</feature>
<evidence type="ECO:0000313" key="4">
    <source>
        <dbReference type="Proteomes" id="UP000317243"/>
    </source>
</evidence>
<name>A0A5C5VAK8_9PLAN</name>
<dbReference type="PROSITE" id="PS50005">
    <property type="entry name" value="TPR"/>
    <property type="match status" value="1"/>
</dbReference>
<dbReference type="Gene3D" id="1.25.40.10">
    <property type="entry name" value="Tetratricopeptide repeat domain"/>
    <property type="match status" value="1"/>
</dbReference>
<dbReference type="InterPro" id="IPR019734">
    <property type="entry name" value="TPR_rpt"/>
</dbReference>